<feature type="domain" description="Calcineurin-like phosphoesterase" evidence="5">
    <location>
        <begin position="9"/>
        <end position="154"/>
    </location>
</feature>
<dbReference type="OrthoDB" id="9800565at2"/>
<dbReference type="InterPro" id="IPR041802">
    <property type="entry name" value="MPP_YfcE"/>
</dbReference>
<dbReference type="NCBIfam" id="TIGR00040">
    <property type="entry name" value="yfcE"/>
    <property type="match status" value="1"/>
</dbReference>
<dbReference type="Proteomes" id="UP000242329">
    <property type="component" value="Unassembled WGS sequence"/>
</dbReference>
<keyword evidence="2 4" id="KW-0479">Metal-binding</keyword>
<dbReference type="PROSITE" id="PS01269">
    <property type="entry name" value="UPF0025"/>
    <property type="match status" value="1"/>
</dbReference>
<dbReference type="EMBL" id="FQWY01000013">
    <property type="protein sequence ID" value="SHG80458.1"/>
    <property type="molecule type" value="Genomic_DNA"/>
</dbReference>
<evidence type="ECO:0000256" key="1">
    <source>
        <dbReference type="ARBA" id="ARBA00008950"/>
    </source>
</evidence>
<dbReference type="RefSeq" id="WP_073090946.1">
    <property type="nucleotide sequence ID" value="NZ_FQWY01000013.1"/>
</dbReference>
<dbReference type="InterPro" id="IPR000979">
    <property type="entry name" value="Phosphodiesterase_MJ0936/Vps29"/>
</dbReference>
<proteinExistence type="inferred from homology"/>
<sequence length="166" mass="18926">MEKDLKYKKIAVLGDTHHNTERLVSALKGQGVEYFLFTGDYYDDAVRLSRELKVGFTGVLGNCDLLSGQTGASLEECINIYGKKVYLLHGHQYRVKEGLNLLYYRALEVEADVVIFGHTHIPFCDRIDDVFFLNPGSPSKPRKGNKGTYMVIDGERERFNVRLFEL</sequence>
<dbReference type="InterPro" id="IPR029052">
    <property type="entry name" value="Metallo-depent_PP-like"/>
</dbReference>
<dbReference type="InterPro" id="IPR020935">
    <property type="entry name" value="PdiEstase_YfcE_CS"/>
</dbReference>
<evidence type="ECO:0000313" key="6">
    <source>
        <dbReference type="EMBL" id="SHG80458.1"/>
    </source>
</evidence>
<evidence type="ECO:0000256" key="3">
    <source>
        <dbReference type="ARBA" id="ARBA00022801"/>
    </source>
</evidence>
<dbReference type="STRING" id="1123382.SAMN02745221_01007"/>
<gene>
    <name evidence="6" type="ORF">SAMN02745221_01007</name>
</gene>
<dbReference type="InterPro" id="IPR024654">
    <property type="entry name" value="Calcineurin-like_PHP_lpxH"/>
</dbReference>
<dbReference type="Pfam" id="PF12850">
    <property type="entry name" value="Metallophos_2"/>
    <property type="match status" value="1"/>
</dbReference>
<reference evidence="7" key="1">
    <citation type="submission" date="2016-11" db="EMBL/GenBank/DDBJ databases">
        <authorList>
            <person name="Varghese N."/>
            <person name="Submissions S."/>
        </authorList>
    </citation>
    <scope>NUCLEOTIDE SEQUENCE [LARGE SCALE GENOMIC DNA]</scope>
    <source>
        <strain evidence="7">DSM 11003</strain>
    </source>
</reference>
<organism evidence="6 7">
    <name type="scientific">Thermosyntropha lipolytica DSM 11003</name>
    <dbReference type="NCBI Taxonomy" id="1123382"/>
    <lineage>
        <taxon>Bacteria</taxon>
        <taxon>Bacillati</taxon>
        <taxon>Bacillota</taxon>
        <taxon>Clostridia</taxon>
        <taxon>Eubacteriales</taxon>
        <taxon>Syntrophomonadaceae</taxon>
        <taxon>Thermosyntropha</taxon>
    </lineage>
</organism>
<comment type="cofactor">
    <cofactor evidence="4">
        <name>a divalent metal cation</name>
        <dbReference type="ChEBI" id="CHEBI:60240"/>
    </cofactor>
</comment>
<dbReference type="CDD" id="cd00841">
    <property type="entry name" value="MPP_YfcE"/>
    <property type="match status" value="1"/>
</dbReference>
<dbReference type="GO" id="GO:0046872">
    <property type="term" value="F:metal ion binding"/>
    <property type="evidence" value="ECO:0007669"/>
    <property type="project" value="UniProtKB-KW"/>
</dbReference>
<evidence type="ECO:0000256" key="4">
    <source>
        <dbReference type="RuleBase" id="RU362039"/>
    </source>
</evidence>
<dbReference type="EC" id="3.1.4.-" evidence="4"/>
<name>A0A1M5MT17_9FIRM</name>
<dbReference type="AlphaFoldDB" id="A0A1M5MT17"/>
<dbReference type="Gene3D" id="3.60.21.10">
    <property type="match status" value="1"/>
</dbReference>
<dbReference type="SUPFAM" id="SSF56300">
    <property type="entry name" value="Metallo-dependent phosphatases"/>
    <property type="match status" value="1"/>
</dbReference>
<keyword evidence="7" id="KW-1185">Reference proteome</keyword>
<comment type="similarity">
    <text evidence="1 4">Belongs to the metallophosphoesterase superfamily. YfcE family.</text>
</comment>
<keyword evidence="3" id="KW-0378">Hydrolase</keyword>
<dbReference type="PANTHER" id="PTHR11124">
    <property type="entry name" value="VACUOLAR SORTING PROTEIN VPS29"/>
    <property type="match status" value="1"/>
</dbReference>
<accession>A0A1M5MT17</accession>
<evidence type="ECO:0000313" key="7">
    <source>
        <dbReference type="Proteomes" id="UP000242329"/>
    </source>
</evidence>
<dbReference type="GO" id="GO:0016787">
    <property type="term" value="F:hydrolase activity"/>
    <property type="evidence" value="ECO:0007669"/>
    <property type="project" value="UniProtKB-UniRule"/>
</dbReference>
<protein>
    <recommendedName>
        <fullName evidence="4">Phosphoesterase</fullName>
        <ecNumber evidence="4">3.1.4.-</ecNumber>
    </recommendedName>
</protein>
<evidence type="ECO:0000259" key="5">
    <source>
        <dbReference type="Pfam" id="PF12850"/>
    </source>
</evidence>
<evidence type="ECO:0000256" key="2">
    <source>
        <dbReference type="ARBA" id="ARBA00022723"/>
    </source>
</evidence>